<dbReference type="Proteomes" id="UP000320914">
    <property type="component" value="Unassembled WGS sequence"/>
</dbReference>
<feature type="transmembrane region" description="Helical" evidence="1">
    <location>
        <begin position="86"/>
        <end position="112"/>
    </location>
</feature>
<keyword evidence="1" id="KW-0472">Membrane</keyword>
<evidence type="ECO:0000256" key="1">
    <source>
        <dbReference type="SAM" id="Phobius"/>
    </source>
</evidence>
<evidence type="ECO:0000313" key="2">
    <source>
        <dbReference type="EMBL" id="TPG84752.1"/>
    </source>
</evidence>
<keyword evidence="1" id="KW-0812">Transmembrane</keyword>
<evidence type="ECO:0000313" key="3">
    <source>
        <dbReference type="Proteomes" id="UP000320914"/>
    </source>
</evidence>
<dbReference type="EMBL" id="RCZA01000004">
    <property type="protein sequence ID" value="TPG84752.1"/>
    <property type="molecule type" value="Genomic_DNA"/>
</dbReference>
<organism evidence="2 3">
    <name type="scientific">Pseudomonas mandelii</name>
    <dbReference type="NCBI Taxonomy" id="75612"/>
    <lineage>
        <taxon>Bacteria</taxon>
        <taxon>Pseudomonadati</taxon>
        <taxon>Pseudomonadota</taxon>
        <taxon>Gammaproteobacteria</taxon>
        <taxon>Pseudomonadales</taxon>
        <taxon>Pseudomonadaceae</taxon>
        <taxon>Pseudomonas</taxon>
    </lineage>
</organism>
<protein>
    <submittedName>
        <fullName evidence="2">Uncharacterized protein</fullName>
    </submittedName>
</protein>
<reference evidence="2 3" key="1">
    <citation type="journal article" date="2019" name="Environ. Microbiol.">
        <title>Species interactions and distinct microbial communities in high Arctic permafrost affected cryosols are associated with the CH4 and CO2 gas fluxes.</title>
        <authorList>
            <person name="Altshuler I."/>
            <person name="Hamel J."/>
            <person name="Turney S."/>
            <person name="Magnuson E."/>
            <person name="Levesque R."/>
            <person name="Greer C."/>
            <person name="Whyte L.G."/>
        </authorList>
    </citation>
    <scope>NUCLEOTIDE SEQUENCE [LARGE SCALE GENOMIC DNA]</scope>
    <source>
        <strain evidence="2 3">OWC5</strain>
    </source>
</reference>
<name>A0A502IGD7_9PSED</name>
<dbReference type="RefSeq" id="WP_140678569.1">
    <property type="nucleotide sequence ID" value="NZ_RCZA01000004.1"/>
</dbReference>
<gene>
    <name evidence="2" type="ORF">EAH74_12050</name>
</gene>
<proteinExistence type="predicted"/>
<comment type="caution">
    <text evidence="2">The sequence shown here is derived from an EMBL/GenBank/DDBJ whole genome shotgun (WGS) entry which is preliminary data.</text>
</comment>
<feature type="transmembrane region" description="Helical" evidence="1">
    <location>
        <begin position="49"/>
        <end position="66"/>
    </location>
</feature>
<dbReference type="AlphaFoldDB" id="A0A502IGD7"/>
<sequence>MVNNHRRKFGITERYWTSLSEDQKIKWKLLSRTLTFLGALAVTKTGINYIDWVIAACIATFSFLLIESQRSYTRYSIGMRKKLTRISIASGVACIFFVGIIYFSQAAVFSLASTFTSMPPPHSDDKYHELRSAFQLLIYFCAGIYGIVKAFRKLNIIELIYRLPRQQMIKLLIHKEYELEGFYGFICFEIGVILAAICYSSVAATLIGGVLEIINITIRTIYN</sequence>
<accession>A0A502IGD7</accession>
<keyword evidence="1" id="KW-1133">Transmembrane helix</keyword>